<dbReference type="InterPro" id="IPR036097">
    <property type="entry name" value="HisK_dim/P_sf"/>
</dbReference>
<dbReference type="AlphaFoldDB" id="A0A2P4UPI6"/>
<evidence type="ECO:0000256" key="9">
    <source>
        <dbReference type="ARBA" id="ARBA00022989"/>
    </source>
</evidence>
<dbReference type="CDD" id="cd00082">
    <property type="entry name" value="HisKA"/>
    <property type="match status" value="1"/>
</dbReference>
<dbReference type="PANTHER" id="PTHR45436:SF15">
    <property type="entry name" value="SENSOR HISTIDINE KINASE CUSS"/>
    <property type="match status" value="1"/>
</dbReference>
<dbReference type="SUPFAM" id="SSF55874">
    <property type="entry name" value="ATPase domain of HSP90 chaperone/DNA topoisomerase II/histidine kinase"/>
    <property type="match status" value="1"/>
</dbReference>
<dbReference type="Proteomes" id="UP000242367">
    <property type="component" value="Unassembled WGS sequence"/>
</dbReference>
<name>A0A2P4UPI6_9ACTN</name>
<dbReference type="PANTHER" id="PTHR45436">
    <property type="entry name" value="SENSOR HISTIDINE KINASE YKOH"/>
    <property type="match status" value="1"/>
</dbReference>
<dbReference type="SMART" id="SM00388">
    <property type="entry name" value="HisKA"/>
    <property type="match status" value="1"/>
</dbReference>
<dbReference type="EMBL" id="MTBP01000001">
    <property type="protein sequence ID" value="POM26957.1"/>
    <property type="molecule type" value="Genomic_DNA"/>
</dbReference>
<dbReference type="InterPro" id="IPR003661">
    <property type="entry name" value="HisK_dim/P_dom"/>
</dbReference>
<feature type="transmembrane region" description="Helical" evidence="12">
    <location>
        <begin position="108"/>
        <end position="131"/>
    </location>
</feature>
<evidence type="ECO:0000313" key="15">
    <source>
        <dbReference type="EMBL" id="POM26957.1"/>
    </source>
</evidence>
<dbReference type="Gene3D" id="1.10.287.130">
    <property type="match status" value="1"/>
</dbReference>
<dbReference type="SUPFAM" id="SSF47384">
    <property type="entry name" value="Homodimeric domain of signal transducing histidine kinase"/>
    <property type="match status" value="1"/>
</dbReference>
<keyword evidence="9 12" id="KW-1133">Transmembrane helix</keyword>
<dbReference type="EC" id="2.7.13.3" evidence="4"/>
<keyword evidence="5" id="KW-0597">Phosphoprotein</keyword>
<comment type="caution">
    <text evidence="15">The sequence shown here is derived from an EMBL/GenBank/DDBJ whole genome shotgun (WGS) entry which is preliminary data.</text>
</comment>
<dbReference type="CDD" id="cd06225">
    <property type="entry name" value="HAMP"/>
    <property type="match status" value="1"/>
</dbReference>
<dbReference type="InterPro" id="IPR005467">
    <property type="entry name" value="His_kinase_dom"/>
</dbReference>
<dbReference type="InterPro" id="IPR050428">
    <property type="entry name" value="TCS_sensor_his_kinase"/>
</dbReference>
<evidence type="ECO:0000256" key="3">
    <source>
        <dbReference type="ARBA" id="ARBA00004236"/>
    </source>
</evidence>
<dbReference type="Gene3D" id="6.10.340.10">
    <property type="match status" value="1"/>
</dbReference>
<keyword evidence="8 15" id="KW-0418">Kinase</keyword>
<dbReference type="Pfam" id="PF02518">
    <property type="entry name" value="HATPase_c"/>
    <property type="match status" value="1"/>
</dbReference>
<evidence type="ECO:0000313" key="16">
    <source>
        <dbReference type="Proteomes" id="UP000242367"/>
    </source>
</evidence>
<keyword evidence="10" id="KW-0902">Two-component regulatory system</keyword>
<evidence type="ECO:0000256" key="11">
    <source>
        <dbReference type="ARBA" id="ARBA00023136"/>
    </source>
</evidence>
<dbReference type="PROSITE" id="PS50109">
    <property type="entry name" value="HIS_KIN"/>
    <property type="match status" value="1"/>
</dbReference>
<dbReference type="InterPro" id="IPR004358">
    <property type="entry name" value="Sig_transdc_His_kin-like_C"/>
</dbReference>
<proteinExistence type="predicted"/>
<dbReference type="GO" id="GO:0000155">
    <property type="term" value="F:phosphorelay sensor kinase activity"/>
    <property type="evidence" value="ECO:0007669"/>
    <property type="project" value="InterPro"/>
</dbReference>
<evidence type="ECO:0000256" key="6">
    <source>
        <dbReference type="ARBA" id="ARBA00022679"/>
    </source>
</evidence>
<evidence type="ECO:0000259" key="13">
    <source>
        <dbReference type="PROSITE" id="PS50109"/>
    </source>
</evidence>
<evidence type="ECO:0000256" key="1">
    <source>
        <dbReference type="ARBA" id="ARBA00000085"/>
    </source>
</evidence>
<dbReference type="Gene3D" id="3.30.565.10">
    <property type="entry name" value="Histidine kinase-like ATPase, C-terminal domain"/>
    <property type="match status" value="1"/>
</dbReference>
<evidence type="ECO:0000256" key="2">
    <source>
        <dbReference type="ARBA" id="ARBA00004141"/>
    </source>
</evidence>
<evidence type="ECO:0000256" key="10">
    <source>
        <dbReference type="ARBA" id="ARBA00023012"/>
    </source>
</evidence>
<comment type="subcellular location">
    <subcellularLocation>
        <location evidence="3">Cell membrane</location>
    </subcellularLocation>
    <subcellularLocation>
        <location evidence="2">Membrane</location>
        <topology evidence="2">Multi-pass membrane protein</topology>
    </subcellularLocation>
</comment>
<dbReference type="SMART" id="SM00387">
    <property type="entry name" value="HATPase_c"/>
    <property type="match status" value="1"/>
</dbReference>
<evidence type="ECO:0000256" key="4">
    <source>
        <dbReference type="ARBA" id="ARBA00012438"/>
    </source>
</evidence>
<dbReference type="InterPro" id="IPR036890">
    <property type="entry name" value="HATPase_C_sf"/>
</dbReference>
<dbReference type="PROSITE" id="PS50885">
    <property type="entry name" value="HAMP"/>
    <property type="match status" value="1"/>
</dbReference>
<organism evidence="15 16">
    <name type="scientific">Actinomadura rubteroloni</name>
    <dbReference type="NCBI Taxonomy" id="1926885"/>
    <lineage>
        <taxon>Bacteria</taxon>
        <taxon>Bacillati</taxon>
        <taxon>Actinomycetota</taxon>
        <taxon>Actinomycetes</taxon>
        <taxon>Streptosporangiales</taxon>
        <taxon>Thermomonosporaceae</taxon>
        <taxon>Actinomadura</taxon>
    </lineage>
</organism>
<dbReference type="InterPro" id="IPR003660">
    <property type="entry name" value="HAMP_dom"/>
</dbReference>
<evidence type="ECO:0000256" key="8">
    <source>
        <dbReference type="ARBA" id="ARBA00022777"/>
    </source>
</evidence>
<gene>
    <name evidence="15" type="primary">cusS_2</name>
    <name evidence="15" type="ORF">BTM25_13650</name>
</gene>
<evidence type="ECO:0000259" key="14">
    <source>
        <dbReference type="PROSITE" id="PS50885"/>
    </source>
</evidence>
<comment type="catalytic activity">
    <reaction evidence="1">
        <text>ATP + protein L-histidine = ADP + protein N-phospho-L-histidine.</text>
        <dbReference type="EC" id="2.7.13.3"/>
    </reaction>
</comment>
<dbReference type="SUPFAM" id="SSF158472">
    <property type="entry name" value="HAMP domain-like"/>
    <property type="match status" value="1"/>
</dbReference>
<feature type="domain" description="HAMP" evidence="14">
    <location>
        <begin position="132"/>
        <end position="188"/>
    </location>
</feature>
<dbReference type="GO" id="GO:0005886">
    <property type="term" value="C:plasma membrane"/>
    <property type="evidence" value="ECO:0007669"/>
    <property type="project" value="UniProtKB-SubCell"/>
</dbReference>
<protein>
    <recommendedName>
        <fullName evidence="4">histidine kinase</fullName>
        <ecNumber evidence="4">2.7.13.3</ecNumber>
    </recommendedName>
</protein>
<evidence type="ECO:0000256" key="12">
    <source>
        <dbReference type="SAM" id="Phobius"/>
    </source>
</evidence>
<keyword evidence="6 15" id="KW-0808">Transferase</keyword>
<feature type="domain" description="Histidine kinase" evidence="13">
    <location>
        <begin position="196"/>
        <end position="410"/>
    </location>
</feature>
<accession>A0A2P4UPI6</accession>
<feature type="transmembrane region" description="Helical" evidence="12">
    <location>
        <begin position="21"/>
        <end position="44"/>
    </location>
</feature>
<evidence type="ECO:0000256" key="7">
    <source>
        <dbReference type="ARBA" id="ARBA00022692"/>
    </source>
</evidence>
<evidence type="ECO:0000256" key="5">
    <source>
        <dbReference type="ARBA" id="ARBA00022553"/>
    </source>
</evidence>
<keyword evidence="11 12" id="KW-0472">Membrane</keyword>
<keyword evidence="16" id="KW-1185">Reference proteome</keyword>
<dbReference type="RefSeq" id="WP_168212031.1">
    <property type="nucleotide sequence ID" value="NZ_MTBP01000001.1"/>
</dbReference>
<reference evidence="15 16" key="1">
    <citation type="journal article" date="2017" name="Chemistry">
        <title>Isolation, Biosynthesis and Chemical Modifications of Rubterolones A-F: Rare Tropolone Alkaloids from Actinomadura sp. 5-2.</title>
        <authorList>
            <person name="Guo H."/>
            <person name="Benndorf R."/>
            <person name="Leichnitz D."/>
            <person name="Klassen J.L."/>
            <person name="Vollmers J."/>
            <person name="Gorls H."/>
            <person name="Steinacker M."/>
            <person name="Weigel C."/>
            <person name="Dahse H.M."/>
            <person name="Kaster A.K."/>
            <person name="de Beer Z.W."/>
            <person name="Poulsen M."/>
            <person name="Beemelmanns C."/>
        </authorList>
    </citation>
    <scope>NUCLEOTIDE SEQUENCE [LARGE SCALE GENOMIC DNA]</scope>
    <source>
        <strain evidence="15 16">5-2</strain>
    </source>
</reference>
<dbReference type="CDD" id="cd00075">
    <property type="entry name" value="HATPase"/>
    <property type="match status" value="1"/>
</dbReference>
<dbReference type="Pfam" id="PF00672">
    <property type="entry name" value="HAMP"/>
    <property type="match status" value="1"/>
</dbReference>
<dbReference type="InterPro" id="IPR003594">
    <property type="entry name" value="HATPase_dom"/>
</dbReference>
<dbReference type="Pfam" id="PF00512">
    <property type="entry name" value="HisKA"/>
    <property type="match status" value="1"/>
</dbReference>
<keyword evidence="7 12" id="KW-0812">Transmembrane</keyword>
<dbReference type="SMART" id="SM00304">
    <property type="entry name" value="HAMP"/>
    <property type="match status" value="1"/>
</dbReference>
<dbReference type="PRINTS" id="PR00344">
    <property type="entry name" value="BCTRLSENSOR"/>
</dbReference>
<sequence>MRFTTRAKTALLRHWTMRAKLTALYAGTFLLAGGLLLGVTYVLVQQRLERQSGVSERERAALLKNPMFQRATAAKLTMPDGRRVTLGDIAATLQAEQERYRRETMTSLLTQGGVALAGTGLIGTMFGWLLAGRGLRPVHRITETARRIAAGADRGLHERIGLSGPPDEIKKLADTFDLMLDRLDRSFDGQRRFIAGASHEMRTPLAVNRALIEVAVTRPGVSADARELGTTLLEINTRHERLIDGLLVLADARNEPAEPSPVDLAELTGGVLADATDDAARHDVEVQPGDLRAAPVSGDPYLLERLVQNLAENAVRHNRPGGTITARTATDGDRAVLEISNTGPVVHGHQTEALFQPFRRLGDRRTGGDRGFGLGLSIVRAIAGSHGGTATATPRAGGGLTVTVTLPARPPEAS</sequence>